<feature type="compositionally biased region" description="Basic and acidic residues" evidence="12">
    <location>
        <begin position="1331"/>
        <end position="1348"/>
    </location>
</feature>
<dbReference type="InterPro" id="IPR001680">
    <property type="entry name" value="WD40_rpt"/>
</dbReference>
<dbReference type="SMART" id="SM00320">
    <property type="entry name" value="WD40"/>
    <property type="match status" value="8"/>
</dbReference>
<dbReference type="Gene3D" id="2.130.10.10">
    <property type="entry name" value="YVTN repeat-like/Quinoprotein amine dehydrogenase"/>
    <property type="match status" value="3"/>
</dbReference>
<dbReference type="GO" id="GO:0005737">
    <property type="term" value="C:cytoplasm"/>
    <property type="evidence" value="ECO:0007669"/>
    <property type="project" value="UniProtKB-SubCell"/>
</dbReference>
<evidence type="ECO:0000256" key="3">
    <source>
        <dbReference type="ARBA" id="ARBA00022574"/>
    </source>
</evidence>
<comment type="subunit">
    <text evidence="10">Interacts with FTSJ1; the interaction is direct, and required for 2'-O-methylation of position 34 in substrate tRNAs. Interacts with IRS4. Interacts with STK11/LKB1.</text>
</comment>
<feature type="repeat" description="WD" evidence="11">
    <location>
        <begin position="277"/>
        <end position="307"/>
    </location>
</feature>
<dbReference type="PROSITE" id="PS50294">
    <property type="entry name" value="WD_REPEATS_REGION"/>
    <property type="match status" value="1"/>
</dbReference>
<gene>
    <name evidence="13" type="primary">wdr6</name>
</gene>
<evidence type="ECO:0000256" key="9">
    <source>
        <dbReference type="ARBA" id="ARBA00045751"/>
    </source>
</evidence>
<dbReference type="Ensembl" id="ENSDLAT00005003779.2">
    <property type="protein sequence ID" value="ENSDLAP00005003653.2"/>
    <property type="gene ID" value="ENSDLAG00005001665.2"/>
</dbReference>
<dbReference type="SUPFAM" id="SSF50978">
    <property type="entry name" value="WD40 repeat-like"/>
    <property type="match status" value="2"/>
</dbReference>
<evidence type="ECO:0000256" key="4">
    <source>
        <dbReference type="ARBA" id="ARBA00022694"/>
    </source>
</evidence>
<reference evidence="13" key="2">
    <citation type="submission" date="2025-09" db="UniProtKB">
        <authorList>
            <consortium name="Ensembl"/>
        </authorList>
    </citation>
    <scope>IDENTIFICATION</scope>
</reference>
<dbReference type="InterPro" id="IPR036322">
    <property type="entry name" value="WD40_repeat_dom_sf"/>
</dbReference>
<dbReference type="GeneTree" id="ENSGT00420000029923"/>
<keyword evidence="2" id="KW-0963">Cytoplasm</keyword>
<evidence type="ECO:0000256" key="2">
    <source>
        <dbReference type="ARBA" id="ARBA00022490"/>
    </source>
</evidence>
<evidence type="ECO:0000256" key="8">
    <source>
        <dbReference type="ARBA" id="ARBA00041816"/>
    </source>
</evidence>
<dbReference type="InterPro" id="IPR015943">
    <property type="entry name" value="WD40/YVTN_repeat-like_dom_sf"/>
</dbReference>
<feature type="region of interest" description="Disordered" evidence="12">
    <location>
        <begin position="1291"/>
        <end position="1356"/>
    </location>
</feature>
<evidence type="ECO:0000256" key="12">
    <source>
        <dbReference type="SAM" id="MobiDB-lite"/>
    </source>
</evidence>
<feature type="repeat" description="WD" evidence="11">
    <location>
        <begin position="1060"/>
        <end position="1083"/>
    </location>
</feature>
<accession>A0A8C4DH28</accession>
<evidence type="ECO:0000256" key="10">
    <source>
        <dbReference type="ARBA" id="ARBA00047056"/>
    </source>
</evidence>
<dbReference type="GO" id="GO:0030488">
    <property type="term" value="P:tRNA methylation"/>
    <property type="evidence" value="ECO:0007669"/>
    <property type="project" value="TreeGrafter"/>
</dbReference>
<protein>
    <recommendedName>
        <fullName evidence="7">tRNA (34-2'-O)-methyltransferase regulator WDR6</fullName>
    </recommendedName>
    <alternativeName>
        <fullName evidence="8">WD repeat-containing protein 6</fullName>
    </alternativeName>
</protein>
<name>A0A8C4DH28_DICLA</name>
<dbReference type="Pfam" id="PF00400">
    <property type="entry name" value="WD40"/>
    <property type="match status" value="3"/>
</dbReference>
<keyword evidence="3 11" id="KW-0853">WD repeat</keyword>
<evidence type="ECO:0000256" key="5">
    <source>
        <dbReference type="ARBA" id="ARBA00022737"/>
    </source>
</evidence>
<reference evidence="13" key="1">
    <citation type="submission" date="2025-08" db="UniProtKB">
        <authorList>
            <consortium name="Ensembl"/>
        </authorList>
    </citation>
    <scope>IDENTIFICATION</scope>
</reference>
<comment type="similarity">
    <text evidence="6">Belongs to the WD repeat WDR6 family.</text>
</comment>
<dbReference type="PANTHER" id="PTHR14344">
    <property type="entry name" value="WD REPEAT PROTEIN"/>
    <property type="match status" value="1"/>
</dbReference>
<organism evidence="13 14">
    <name type="scientific">Dicentrarchus labrax</name>
    <name type="common">European seabass</name>
    <name type="synonym">Morone labrax</name>
    <dbReference type="NCBI Taxonomy" id="13489"/>
    <lineage>
        <taxon>Eukaryota</taxon>
        <taxon>Metazoa</taxon>
        <taxon>Chordata</taxon>
        <taxon>Craniata</taxon>
        <taxon>Vertebrata</taxon>
        <taxon>Euteleostomi</taxon>
        <taxon>Actinopterygii</taxon>
        <taxon>Neopterygii</taxon>
        <taxon>Teleostei</taxon>
        <taxon>Neoteleostei</taxon>
        <taxon>Acanthomorphata</taxon>
        <taxon>Eupercaria</taxon>
        <taxon>Moronidae</taxon>
        <taxon>Dicentrarchus</taxon>
    </lineage>
</organism>
<keyword evidence="5" id="KW-0677">Repeat</keyword>
<evidence type="ECO:0000313" key="14">
    <source>
        <dbReference type="Proteomes" id="UP000694389"/>
    </source>
</evidence>
<feature type="repeat" description="WD" evidence="11">
    <location>
        <begin position="223"/>
        <end position="254"/>
    </location>
</feature>
<keyword evidence="14" id="KW-1185">Reference proteome</keyword>
<evidence type="ECO:0000313" key="13">
    <source>
        <dbReference type="Ensembl" id="ENSDLAP00005003653.2"/>
    </source>
</evidence>
<evidence type="ECO:0000256" key="6">
    <source>
        <dbReference type="ARBA" id="ARBA00038255"/>
    </source>
</evidence>
<comment type="function">
    <text evidence="9">Together with methyltransferase FTSJ1, methylates the 2'-O-ribose of nucleotides at position 34 of the tRNA anticodon loop of substrate tRNAs. Required for the correct positioning of the substrate tRNA for methylation. Required to suppress amino acid starvation-induced autophagy. Enhances the STK11/LKB1-induced cell growth suppression activity.</text>
</comment>
<keyword evidence="4" id="KW-0819">tRNA processing</keyword>
<feature type="compositionally biased region" description="Basic and acidic residues" evidence="12">
    <location>
        <begin position="1291"/>
        <end position="1300"/>
    </location>
</feature>
<dbReference type="PANTHER" id="PTHR14344:SF3">
    <property type="entry name" value="WD REPEAT-CONTAINING PROTEIN 6"/>
    <property type="match status" value="1"/>
</dbReference>
<evidence type="ECO:0000256" key="1">
    <source>
        <dbReference type="ARBA" id="ARBA00004496"/>
    </source>
</evidence>
<feature type="region of interest" description="Disordered" evidence="12">
    <location>
        <begin position="716"/>
        <end position="735"/>
    </location>
</feature>
<evidence type="ECO:0000256" key="11">
    <source>
        <dbReference type="PROSITE-ProRule" id="PRU00221"/>
    </source>
</evidence>
<dbReference type="Proteomes" id="UP000694389">
    <property type="component" value="Unassembled WGS sequence"/>
</dbReference>
<dbReference type="PROSITE" id="PS50082">
    <property type="entry name" value="WD_REPEATS_2"/>
    <property type="match status" value="3"/>
</dbReference>
<sequence>METAALVVPVTALEFLQDVFLLTGEGPILTVYSLRPRPKACASLSVLQHCRIHGIRPRSPVVVPAQSSATGTHGEKKEELSTISEPKFYDLAVFGGKAVRLVRLHVDLQDGELLRLEILGPLVELQDWALDVRWLPGDKHSLLCVAVAHNSALLLDVSTGNALIQRSCLEGCLLYSALLLVHESWEDSVLVGGTVFNQLVVWKPGGGNESGDSEYKAPVERRLMGHSGVIFSISYLQEKGWLASASDDRSVRVWGVGALGGPGGRCGDSNAACLRVLYGHQARVFSVRLSPGKVFSAGEDGACLVWDWAGGGKVVRTLKGHRAGGVRALAVSERTGDEERWVATGGADGGVRLWRVEGSEERKDRVEEAVTEKLSDLRFPGQGSPKVVCIVGEEDENASWCQSKFVVCTDQGIVYQYSDGQWEMVWEGTREFQSYCVMETKTVIVKDSIGKVNLCAVGNLSGSIQVFPISHPQCGILLTGGSGKIHSLIWREAKKSLYLLASGAEGLVYRWCIEVKLNEKCSLTLSVNPLPPFLLPPCAKRWLTAAVPLKSISQGLLWVCGDRRGSLLLFQEGGKLEQKMVDEKTGRKQTDDERIGCEENGSEMMEERERKEVGHRTLHPLNYLFGVHGKQGVTSVCEYQGLLYSTGRDGCVRVFRVRPTPPENPEEEGNGKGVKNKRGLQLEVLRVQRACKGMEWLEKECENHYKTKKHNLTEKLDMRDDRKEEGSFGREEEKTENEEREARFVIVGFHAIHFVVWDPVRQERLLAVPCGGGHRSWSLWPSHKGVWPGYGALVFIKQGTVLASQPPGEAPSWAGKAGWTRGWGLREGVHGRGIGCVCRLGRIRGTGNKIQTKSTGNVTEIEGRGGLKDEVKEEGDWEIVVTGGEDTSLTVLALHTNSGSVRVLSVITDHISSVRTVTALTRPETGNQTLSALLVSAGGRAQMQCYRLLISWDRQRQVPSCQVIQVASHRLDEQWERRRNRHKTVKMDPETRYMSVVVVNEMKDCGLLALGCSDGALRLFSVSEVKCQIELLWETFYHQRCVLSVAACSLEDGKGNRYELLFSAATDGKIAVWDLTEASSLSTGTSSSAPAPPIPCLNIPAHQSGVNSLAVWAKKLGQEGGCLVTVASGGDDGQLTVSTIRVQYPEDCKIGGSRGFSQISETQISLQTQFQPSNQLNLHLHSQSHIVLAHAAPLTALKPLRPALVVSTSSDQRVCLWSVCSTGISHIGALCSHVADAAGLAVWEGQMIEEEEEGDKTRKTRFESEQETAIWRVKGSQTGLKTMCETAEEKTGGRCKKETADEAEGGEPVEAKSETGDPVCETSDEEGVETAGERRNLTETDSVGKTECEVNSETGSKASCESMKKRGRTGWVLVCGQGFQLLRVRYTDMDAETWTTRREGVKVASKEKST</sequence>
<proteinExistence type="inferred from homology"/>
<dbReference type="InterPro" id="IPR051973">
    <property type="entry name" value="tRNA_Anticodon_Mtase-Reg"/>
</dbReference>
<feature type="compositionally biased region" description="Basic and acidic residues" evidence="12">
    <location>
        <begin position="716"/>
        <end position="733"/>
    </location>
</feature>
<evidence type="ECO:0000256" key="7">
    <source>
        <dbReference type="ARBA" id="ARBA00040154"/>
    </source>
</evidence>
<comment type="subcellular location">
    <subcellularLocation>
        <location evidence="1">Cytoplasm</location>
    </subcellularLocation>
</comment>
<feature type="region of interest" description="Disordered" evidence="12">
    <location>
        <begin position="658"/>
        <end position="677"/>
    </location>
</feature>